<proteinExistence type="predicted"/>
<organism evidence="1 2">
    <name type="scientific">Photobacterium angustum (strain S14 / CCUG 15956)</name>
    <name type="common">Vibrio sp. (strain S14 / CCUG 15956)</name>
    <dbReference type="NCBI Taxonomy" id="314292"/>
    <lineage>
        <taxon>Bacteria</taxon>
        <taxon>Pseudomonadati</taxon>
        <taxon>Pseudomonadota</taxon>
        <taxon>Gammaproteobacteria</taxon>
        <taxon>Vibrionales</taxon>
        <taxon>Vibrionaceae</taxon>
        <taxon>Photobacterium</taxon>
    </lineage>
</organism>
<dbReference type="Proteomes" id="UP000001603">
    <property type="component" value="Unassembled WGS sequence"/>
</dbReference>
<name>Q1ZU92_PHOAS</name>
<sequence length="92" mass="10234">MGFTWVPPKNKNEEFLQQHYISSIEEPDLDVLSEIHQLDAYSCITSEHEAARDEFWAYAIDDDRGDGRGGSVDALPLVGLAGAAILKETLKK</sequence>
<accession>Q1ZU92</accession>
<dbReference type="RefSeq" id="WP_005366215.1">
    <property type="nucleotide sequence ID" value="NZ_CH902599.1"/>
</dbReference>
<protein>
    <submittedName>
        <fullName evidence="1">Uncharacterized protein</fullName>
    </submittedName>
</protein>
<comment type="caution">
    <text evidence="1">The sequence shown here is derived from an EMBL/GenBank/DDBJ whole genome shotgun (WGS) entry which is preliminary data.</text>
</comment>
<dbReference type="EMBL" id="AAOJ01000001">
    <property type="protein sequence ID" value="EAS66518.1"/>
    <property type="molecule type" value="Genomic_DNA"/>
</dbReference>
<dbReference type="HOGENOM" id="CLU_2410676_0_0_6"/>
<gene>
    <name evidence="1" type="ORF">VAS14_14414</name>
</gene>
<evidence type="ECO:0000313" key="2">
    <source>
        <dbReference type="Proteomes" id="UP000001603"/>
    </source>
</evidence>
<dbReference type="AlphaFoldDB" id="Q1ZU92"/>
<reference evidence="1 2" key="1">
    <citation type="journal article" date="2009" name="Proc. Natl. Acad. Sci. U.S.A.">
        <title>The genomic basis of trophic strategy in marine bacteria.</title>
        <authorList>
            <person name="Lauro F.M."/>
            <person name="McDougald D."/>
            <person name="Thomas T."/>
            <person name="Williams T.J."/>
            <person name="Egan S."/>
            <person name="Rice S."/>
            <person name="DeMaere M.Z."/>
            <person name="Ting L."/>
            <person name="Ertan H."/>
            <person name="Johnson J."/>
            <person name="Ferriera S."/>
            <person name="Lapidus A."/>
            <person name="Anderson I."/>
            <person name="Kyrpides N."/>
            <person name="Munk A.C."/>
            <person name="Detter C."/>
            <person name="Han C.S."/>
            <person name="Brown M.V."/>
            <person name="Robb F.T."/>
            <person name="Kjelleberg S."/>
            <person name="Cavicchioli R."/>
        </authorList>
    </citation>
    <scope>NUCLEOTIDE SEQUENCE [LARGE SCALE GENOMIC DNA]</scope>
    <source>
        <strain evidence="1 2">S14</strain>
    </source>
</reference>
<evidence type="ECO:0000313" key="1">
    <source>
        <dbReference type="EMBL" id="EAS66518.1"/>
    </source>
</evidence>